<keyword evidence="6 7" id="KW-0472">Membrane</keyword>
<evidence type="ECO:0000256" key="1">
    <source>
        <dbReference type="ARBA" id="ARBA00004651"/>
    </source>
</evidence>
<evidence type="ECO:0000313" key="9">
    <source>
        <dbReference type="EMBL" id="OMF16441.1"/>
    </source>
</evidence>
<dbReference type="InterPro" id="IPR003416">
    <property type="entry name" value="MgtC/SapB/SrpB/YhiD_fam"/>
</dbReference>
<evidence type="ECO:0000256" key="2">
    <source>
        <dbReference type="ARBA" id="ARBA00009298"/>
    </source>
</evidence>
<accession>A0A1R1C2Y1</accession>
<feature type="transmembrane region" description="Helical" evidence="7">
    <location>
        <begin position="40"/>
        <end position="59"/>
    </location>
</feature>
<keyword evidence="3" id="KW-1003">Cell membrane</keyword>
<keyword evidence="5 7" id="KW-1133">Transmembrane helix</keyword>
<dbReference type="InterPro" id="IPR049177">
    <property type="entry name" value="MgtC_SapB_SrpB_YhiD_N"/>
</dbReference>
<dbReference type="GO" id="GO:0005886">
    <property type="term" value="C:plasma membrane"/>
    <property type="evidence" value="ECO:0007669"/>
    <property type="project" value="UniProtKB-SubCell"/>
</dbReference>
<comment type="subcellular location">
    <subcellularLocation>
        <location evidence="1">Cell membrane</location>
        <topology evidence="1">Multi-pass membrane protein</topology>
    </subcellularLocation>
</comment>
<protein>
    <submittedName>
        <fullName evidence="9">Magnesium transporter</fullName>
    </submittedName>
</protein>
<sequence length="229" mass="24977">MKEVMCMEVEYLMRVLIAGICGVLIGYERKNRMKEAGIRTHFVVAVGAALMMIVSKYGFQDQAGWDNLSLDPSRIAAQVVSGVGFIGAGMIFTQRHTVRGLTTAAGIWATAGMGLAVGSGLYWTGAGVTLLIVVAQMLLHRPTRWLVSARTETLTIHLQTEGEALKSVLALLGQEKISVIGFKTEQQKSTDSEEETVLEFTLQLPGSYRGEQLIILLQDVPHVRSAELK</sequence>
<evidence type="ECO:0000256" key="5">
    <source>
        <dbReference type="ARBA" id="ARBA00022989"/>
    </source>
</evidence>
<evidence type="ECO:0000256" key="7">
    <source>
        <dbReference type="SAM" id="Phobius"/>
    </source>
</evidence>
<dbReference type="AlphaFoldDB" id="A0A1R1C2Y1"/>
<evidence type="ECO:0000256" key="3">
    <source>
        <dbReference type="ARBA" id="ARBA00022475"/>
    </source>
</evidence>
<dbReference type="EMBL" id="MRTJ01000001">
    <property type="protein sequence ID" value="OMF16441.1"/>
    <property type="molecule type" value="Genomic_DNA"/>
</dbReference>
<feature type="transmembrane region" description="Helical" evidence="7">
    <location>
        <begin position="12"/>
        <end position="28"/>
    </location>
</feature>
<evidence type="ECO:0000259" key="8">
    <source>
        <dbReference type="Pfam" id="PF02308"/>
    </source>
</evidence>
<evidence type="ECO:0000256" key="4">
    <source>
        <dbReference type="ARBA" id="ARBA00022692"/>
    </source>
</evidence>
<feature type="domain" description="MgtC/SapB/SrpB/YhiD N-terminal" evidence="8">
    <location>
        <begin position="16"/>
        <end position="141"/>
    </location>
</feature>
<reference evidence="9 10" key="1">
    <citation type="submission" date="2016-11" db="EMBL/GenBank/DDBJ databases">
        <title>Paenibacillus species isolates.</title>
        <authorList>
            <person name="Beno S.M."/>
        </authorList>
    </citation>
    <scope>NUCLEOTIDE SEQUENCE [LARGE SCALE GENOMIC DNA]</scope>
    <source>
        <strain evidence="9 10">FSL H8-0246</strain>
    </source>
</reference>
<feature type="transmembrane region" description="Helical" evidence="7">
    <location>
        <begin position="123"/>
        <end position="140"/>
    </location>
</feature>
<gene>
    <name evidence="9" type="ORF">BK131_00020</name>
</gene>
<organism evidence="9 10">
    <name type="scientific">Paenibacillus amylolyticus</name>
    <dbReference type="NCBI Taxonomy" id="1451"/>
    <lineage>
        <taxon>Bacteria</taxon>
        <taxon>Bacillati</taxon>
        <taxon>Bacillota</taxon>
        <taxon>Bacilli</taxon>
        <taxon>Bacillales</taxon>
        <taxon>Paenibacillaceae</taxon>
        <taxon>Paenibacillus</taxon>
    </lineage>
</organism>
<dbReference type="Proteomes" id="UP000187134">
    <property type="component" value="Unassembled WGS sequence"/>
</dbReference>
<proteinExistence type="inferred from homology"/>
<dbReference type="PANTHER" id="PTHR33778:SF1">
    <property type="entry name" value="MAGNESIUM TRANSPORTER YHID-RELATED"/>
    <property type="match status" value="1"/>
</dbReference>
<keyword evidence="4 7" id="KW-0812">Transmembrane</keyword>
<name>A0A1R1C2Y1_PAEAM</name>
<feature type="transmembrane region" description="Helical" evidence="7">
    <location>
        <begin position="75"/>
        <end position="93"/>
    </location>
</feature>
<comment type="caution">
    <text evidence="9">The sequence shown here is derived from an EMBL/GenBank/DDBJ whole genome shotgun (WGS) entry which is preliminary data.</text>
</comment>
<dbReference type="PANTHER" id="PTHR33778">
    <property type="entry name" value="PROTEIN MGTC"/>
    <property type="match status" value="1"/>
</dbReference>
<dbReference type="Pfam" id="PF02308">
    <property type="entry name" value="MgtC"/>
    <property type="match status" value="1"/>
</dbReference>
<evidence type="ECO:0000256" key="6">
    <source>
        <dbReference type="ARBA" id="ARBA00023136"/>
    </source>
</evidence>
<dbReference type="PRINTS" id="PR01837">
    <property type="entry name" value="MGTCSAPBPROT"/>
</dbReference>
<comment type="similarity">
    <text evidence="2">Belongs to the MgtC/SapB family.</text>
</comment>
<evidence type="ECO:0000313" key="10">
    <source>
        <dbReference type="Proteomes" id="UP000187134"/>
    </source>
</evidence>